<dbReference type="Proteomes" id="UP000823388">
    <property type="component" value="Chromosome 8K"/>
</dbReference>
<feature type="compositionally biased region" description="Polar residues" evidence="1">
    <location>
        <begin position="1"/>
        <end position="15"/>
    </location>
</feature>
<evidence type="ECO:0000313" key="3">
    <source>
        <dbReference type="Proteomes" id="UP000823388"/>
    </source>
</evidence>
<protein>
    <submittedName>
        <fullName evidence="2">Uncharacterized protein</fullName>
    </submittedName>
</protein>
<comment type="caution">
    <text evidence="2">The sequence shown here is derived from an EMBL/GenBank/DDBJ whole genome shotgun (WGS) entry which is preliminary data.</text>
</comment>
<accession>A0A8T0PSR2</accession>
<dbReference type="AlphaFoldDB" id="A0A8T0PSR2"/>
<evidence type="ECO:0000313" key="2">
    <source>
        <dbReference type="EMBL" id="KAG2563539.1"/>
    </source>
</evidence>
<sequence>MNSASGSCLSRTATPTRPVGCPPEVKVFAGYPWAMDLTRQHARHCNGATSVRFANSVLPTREQWRTGEERDSRGWRSFSVLSWQT</sequence>
<reference evidence="2 3" key="1">
    <citation type="submission" date="2020-05" db="EMBL/GenBank/DDBJ databases">
        <title>WGS assembly of Panicum virgatum.</title>
        <authorList>
            <person name="Lovell J.T."/>
            <person name="Jenkins J."/>
            <person name="Shu S."/>
            <person name="Juenger T.E."/>
            <person name="Schmutz J."/>
        </authorList>
    </citation>
    <scope>NUCLEOTIDE SEQUENCE [LARGE SCALE GENOMIC DNA]</scope>
    <source>
        <strain evidence="3">cv. AP13</strain>
    </source>
</reference>
<gene>
    <name evidence="2" type="ORF">PVAP13_8KG327906</name>
</gene>
<keyword evidence="3" id="KW-1185">Reference proteome</keyword>
<feature type="region of interest" description="Disordered" evidence="1">
    <location>
        <begin position="1"/>
        <end position="21"/>
    </location>
</feature>
<name>A0A8T0PSR2_PANVG</name>
<dbReference type="EMBL" id="CM029051">
    <property type="protein sequence ID" value="KAG2563539.1"/>
    <property type="molecule type" value="Genomic_DNA"/>
</dbReference>
<evidence type="ECO:0000256" key="1">
    <source>
        <dbReference type="SAM" id="MobiDB-lite"/>
    </source>
</evidence>
<proteinExistence type="predicted"/>
<organism evidence="2 3">
    <name type="scientific">Panicum virgatum</name>
    <name type="common">Blackwell switchgrass</name>
    <dbReference type="NCBI Taxonomy" id="38727"/>
    <lineage>
        <taxon>Eukaryota</taxon>
        <taxon>Viridiplantae</taxon>
        <taxon>Streptophyta</taxon>
        <taxon>Embryophyta</taxon>
        <taxon>Tracheophyta</taxon>
        <taxon>Spermatophyta</taxon>
        <taxon>Magnoliopsida</taxon>
        <taxon>Liliopsida</taxon>
        <taxon>Poales</taxon>
        <taxon>Poaceae</taxon>
        <taxon>PACMAD clade</taxon>
        <taxon>Panicoideae</taxon>
        <taxon>Panicodae</taxon>
        <taxon>Paniceae</taxon>
        <taxon>Panicinae</taxon>
        <taxon>Panicum</taxon>
        <taxon>Panicum sect. Hiantes</taxon>
    </lineage>
</organism>